<protein>
    <submittedName>
        <fullName evidence="2">Uncharacterized protein</fullName>
    </submittedName>
</protein>
<evidence type="ECO:0000313" key="2">
    <source>
        <dbReference type="EMBL" id="VDD83692.1"/>
    </source>
</evidence>
<dbReference type="EMBL" id="UXSR01005805">
    <property type="protein sequence ID" value="VDD83692.1"/>
    <property type="molecule type" value="Genomic_DNA"/>
</dbReference>
<keyword evidence="3" id="KW-1185">Reference proteome</keyword>
<dbReference type="AlphaFoldDB" id="A0A0R3UPC3"/>
<reference evidence="2 3" key="1">
    <citation type="submission" date="2018-10" db="EMBL/GenBank/DDBJ databases">
        <authorList>
            <consortium name="Pathogen Informatics"/>
        </authorList>
    </citation>
    <scope>NUCLEOTIDE SEQUENCE [LARGE SCALE GENOMIC DNA]</scope>
</reference>
<sequence>MKDNALSTPCLRSHDLSRFIQPKVGLGGSSAVDKSLVTADGEIFRLVQQLPTLCREDADCGSAFRLIVPSDVDLNSACLDPSWFVNIVVTLTDRNGSVIYHEAHFPRNPSLRDGIKNFVDVRWGDYVHEPDADIWNQHLIEAFAEADRWRSVRLSVSHSPPASENGAGQQRRRRVSSGGVPQPQQQVVSTTSRLSPDIAEAAMEEALQRRFVVCPIYRARWGGSGDVFYFKTISLPFLRNQGDGGAEEKSVSSLNNETTNVFSPTSSFENLLLLNYHCILGKASGDAMSGPPASDDDQIFDAVTLRVGEKATGFSSGPPYPLAGLKPTLPHQQSTDTNPPVSLFSSTEHSSPTFCFETMNRNENCENFASSTPHHSRLPPLTRCYEHVDQSDPYVFVDPPKALCCEGRQQIYPCSTVGHVTPGARISYSSAHLAPVDIDWIDQSQPIEYHECAALNQNSHLQYSHQRQHFNQRTQQQNYSGMPPYHPSKASRSLFSKVRYAVGIVLASLSGSSATGLGSGCLWWNLVRRLQLGFVASV</sequence>
<evidence type="ECO:0000313" key="3">
    <source>
        <dbReference type="Proteomes" id="UP000267029"/>
    </source>
</evidence>
<feature type="region of interest" description="Disordered" evidence="1">
    <location>
        <begin position="155"/>
        <end position="193"/>
    </location>
</feature>
<evidence type="ECO:0000256" key="1">
    <source>
        <dbReference type="SAM" id="MobiDB-lite"/>
    </source>
</evidence>
<proteinExistence type="predicted"/>
<gene>
    <name evidence="2" type="ORF">MCOS_LOCUS9695</name>
</gene>
<organism evidence="2 3">
    <name type="scientific">Mesocestoides corti</name>
    <name type="common">Flatworm</name>
    <dbReference type="NCBI Taxonomy" id="53468"/>
    <lineage>
        <taxon>Eukaryota</taxon>
        <taxon>Metazoa</taxon>
        <taxon>Spiralia</taxon>
        <taxon>Lophotrochozoa</taxon>
        <taxon>Platyhelminthes</taxon>
        <taxon>Cestoda</taxon>
        <taxon>Eucestoda</taxon>
        <taxon>Cyclophyllidea</taxon>
        <taxon>Mesocestoididae</taxon>
        <taxon>Mesocestoides</taxon>
    </lineage>
</organism>
<dbReference type="OrthoDB" id="6259411at2759"/>
<name>A0A0R3UPC3_MESCO</name>
<feature type="compositionally biased region" description="Low complexity" evidence="1">
    <location>
        <begin position="176"/>
        <end position="192"/>
    </location>
</feature>
<dbReference type="Proteomes" id="UP000267029">
    <property type="component" value="Unassembled WGS sequence"/>
</dbReference>
<accession>A0A0R3UPC3</accession>
<dbReference type="STRING" id="53468.A0A0R3UPC3"/>